<protein>
    <submittedName>
        <fullName evidence="5">Fructose-1,6-bisphosphatase, chloroplastic</fullName>
    </submittedName>
</protein>
<accession>A0A0V0RB46</accession>
<dbReference type="EMBL" id="JYDL01001783">
    <property type="protein sequence ID" value="KRX11616.1"/>
    <property type="molecule type" value="Genomic_DNA"/>
</dbReference>
<dbReference type="GO" id="GO:0006000">
    <property type="term" value="P:fructose metabolic process"/>
    <property type="evidence" value="ECO:0007669"/>
    <property type="project" value="TreeGrafter"/>
</dbReference>
<gene>
    <name evidence="5" type="ORF">T07_10922</name>
</gene>
<proteinExistence type="predicted"/>
<dbReference type="OrthoDB" id="10256725at2759"/>
<keyword evidence="6" id="KW-1185">Reference proteome</keyword>
<sequence length="93" mass="9963">VNIQGEDQKKLDVVSNEVFSNCLRSSGRTGIIASEEEDVPVAVEESYSGNYIVVFDPLDGSSNIDAAVSTGSIFGIYSPNDECLADIDDENLD</sequence>
<feature type="domain" description="Fructose-1-6-bisphosphatase class I N-terminal" evidence="4">
    <location>
        <begin position="1"/>
        <end position="81"/>
    </location>
</feature>
<evidence type="ECO:0000313" key="6">
    <source>
        <dbReference type="Proteomes" id="UP000054630"/>
    </source>
</evidence>
<dbReference type="InterPro" id="IPR000146">
    <property type="entry name" value="FBPase_class-1"/>
</dbReference>
<dbReference type="GO" id="GO:0030388">
    <property type="term" value="P:fructose 1,6-bisphosphate metabolic process"/>
    <property type="evidence" value="ECO:0007669"/>
    <property type="project" value="TreeGrafter"/>
</dbReference>
<comment type="pathway">
    <text evidence="3">Carbohydrate biosynthesis.</text>
</comment>
<keyword evidence="2" id="KW-0460">Magnesium</keyword>
<feature type="non-terminal residue" evidence="5">
    <location>
        <position position="1"/>
    </location>
</feature>
<dbReference type="GO" id="GO:0042132">
    <property type="term" value="F:fructose 1,6-bisphosphate 1-phosphatase activity"/>
    <property type="evidence" value="ECO:0007669"/>
    <property type="project" value="TreeGrafter"/>
</dbReference>
<comment type="caution">
    <text evidence="5">The sequence shown here is derived from an EMBL/GenBank/DDBJ whole genome shotgun (WGS) entry which is preliminary data.</text>
</comment>
<dbReference type="Pfam" id="PF00316">
    <property type="entry name" value="FBPase"/>
    <property type="match status" value="1"/>
</dbReference>
<feature type="non-terminal residue" evidence="5">
    <location>
        <position position="93"/>
    </location>
</feature>
<dbReference type="GO" id="GO:0046872">
    <property type="term" value="F:metal ion binding"/>
    <property type="evidence" value="ECO:0007669"/>
    <property type="project" value="UniProtKB-KW"/>
</dbReference>
<dbReference type="PANTHER" id="PTHR11556:SF1">
    <property type="entry name" value="FRUCTOSE-BISPHOSPHATASE"/>
    <property type="match status" value="1"/>
</dbReference>
<dbReference type="STRING" id="6336.A0A0V0RB46"/>
<name>A0A0V0RB46_9BILA</name>
<evidence type="ECO:0000256" key="3">
    <source>
        <dbReference type="ARBA" id="ARBA00024331"/>
    </source>
</evidence>
<dbReference type="GO" id="GO:0006094">
    <property type="term" value="P:gluconeogenesis"/>
    <property type="evidence" value="ECO:0007669"/>
    <property type="project" value="TreeGrafter"/>
</dbReference>
<dbReference type="GO" id="GO:0005829">
    <property type="term" value="C:cytosol"/>
    <property type="evidence" value="ECO:0007669"/>
    <property type="project" value="TreeGrafter"/>
</dbReference>
<dbReference type="Proteomes" id="UP000054630">
    <property type="component" value="Unassembled WGS sequence"/>
</dbReference>
<reference evidence="5 6" key="1">
    <citation type="submission" date="2015-01" db="EMBL/GenBank/DDBJ databases">
        <title>Evolution of Trichinella species and genotypes.</title>
        <authorList>
            <person name="Korhonen P.K."/>
            <person name="Edoardo P."/>
            <person name="Giuseppe L.R."/>
            <person name="Gasser R.B."/>
        </authorList>
    </citation>
    <scope>NUCLEOTIDE SEQUENCE [LARGE SCALE GENOMIC DNA]</scope>
    <source>
        <strain evidence="5">ISS37</strain>
    </source>
</reference>
<dbReference type="SUPFAM" id="SSF56655">
    <property type="entry name" value="Carbohydrate phosphatase"/>
    <property type="match status" value="1"/>
</dbReference>
<dbReference type="Gene3D" id="3.30.540.10">
    <property type="entry name" value="Fructose-1,6-Bisphosphatase, subunit A, domain 1"/>
    <property type="match status" value="1"/>
</dbReference>
<dbReference type="AlphaFoldDB" id="A0A0V0RB46"/>
<dbReference type="InterPro" id="IPR033391">
    <property type="entry name" value="FBPase_N"/>
</dbReference>
<dbReference type="GO" id="GO:0006002">
    <property type="term" value="P:fructose 6-phosphate metabolic process"/>
    <property type="evidence" value="ECO:0007669"/>
    <property type="project" value="TreeGrafter"/>
</dbReference>
<organism evidence="5 6">
    <name type="scientific">Trichinella nelsoni</name>
    <dbReference type="NCBI Taxonomy" id="6336"/>
    <lineage>
        <taxon>Eukaryota</taxon>
        <taxon>Metazoa</taxon>
        <taxon>Ecdysozoa</taxon>
        <taxon>Nematoda</taxon>
        <taxon>Enoplea</taxon>
        <taxon>Dorylaimia</taxon>
        <taxon>Trichinellida</taxon>
        <taxon>Trichinellidae</taxon>
        <taxon>Trichinella</taxon>
    </lineage>
</organism>
<dbReference type="GO" id="GO:0005986">
    <property type="term" value="P:sucrose biosynthetic process"/>
    <property type="evidence" value="ECO:0007669"/>
    <property type="project" value="TreeGrafter"/>
</dbReference>
<dbReference type="PANTHER" id="PTHR11556">
    <property type="entry name" value="FRUCTOSE-1,6-BISPHOSPHATASE-RELATED"/>
    <property type="match status" value="1"/>
</dbReference>
<keyword evidence="1" id="KW-0479">Metal-binding</keyword>
<evidence type="ECO:0000259" key="4">
    <source>
        <dbReference type="Pfam" id="PF00316"/>
    </source>
</evidence>
<evidence type="ECO:0000256" key="2">
    <source>
        <dbReference type="ARBA" id="ARBA00022842"/>
    </source>
</evidence>
<evidence type="ECO:0000256" key="1">
    <source>
        <dbReference type="ARBA" id="ARBA00022723"/>
    </source>
</evidence>
<evidence type="ECO:0000313" key="5">
    <source>
        <dbReference type="EMBL" id="KRX11616.1"/>
    </source>
</evidence>